<dbReference type="InterPro" id="IPR023214">
    <property type="entry name" value="HAD_sf"/>
</dbReference>
<dbReference type="Gene3D" id="1.10.150.240">
    <property type="entry name" value="Putative phosphatase, domain 2"/>
    <property type="match status" value="1"/>
</dbReference>
<reference evidence="1 2" key="1">
    <citation type="submission" date="2015-09" db="EMBL/GenBank/DDBJ databases">
        <title>Draft Genome Sequence of Pseudoalteromonas lipolytica UCD-48B.</title>
        <authorList>
            <person name="Krusor M."/>
            <person name="Coil D.A."/>
            <person name="Lang J.M."/>
            <person name="Eisen J.A."/>
            <person name="Alexiev A."/>
        </authorList>
    </citation>
    <scope>NUCLEOTIDE SEQUENCE [LARGE SCALE GENOMIC DNA]</scope>
    <source>
        <strain evidence="1 2">UCD-48B</strain>
    </source>
</reference>
<proteinExistence type="predicted"/>
<name>A0A0P7DNP1_9GAMM</name>
<sequence length="230" mass="24913">MNKFKLVIFDWDGTVMDSVPKIVTCLRNTARDLGIPVPTEQQAKDVIGLSLAKATEVLFPAHLHLSDELVAGYKAQYRELDVTPAPLFKDVESVLKQLSDAGMQLAVATGKGREGIDRLLNESGLVKYFVNVKCSDDAESKPSPDMLEQILLEQGIAKGDAVMIGDSQLDMAMANAAGITCIGVSFGAHSPAQLQQHTPLCVVDSYQQLLQVLTTPLAELTRQHQTQPAL</sequence>
<gene>
    <name evidence="1" type="ORF">AOG27_19700</name>
</gene>
<dbReference type="InterPro" id="IPR041492">
    <property type="entry name" value="HAD_2"/>
</dbReference>
<dbReference type="GO" id="GO:0006281">
    <property type="term" value="P:DNA repair"/>
    <property type="evidence" value="ECO:0007669"/>
    <property type="project" value="TreeGrafter"/>
</dbReference>
<dbReference type="SFLD" id="SFLDG01129">
    <property type="entry name" value="C1.5:_HAD__Beta-PGM__Phosphata"/>
    <property type="match status" value="1"/>
</dbReference>
<dbReference type="InterPro" id="IPR006439">
    <property type="entry name" value="HAD-SF_hydro_IA"/>
</dbReference>
<protein>
    <submittedName>
        <fullName evidence="1">HAD family hydrolase</fullName>
    </submittedName>
</protein>
<organism evidence="1 2">
    <name type="scientific">Pseudoalteromonas lipolytica</name>
    <dbReference type="NCBI Taxonomy" id="570156"/>
    <lineage>
        <taxon>Bacteria</taxon>
        <taxon>Pseudomonadati</taxon>
        <taxon>Pseudomonadota</taxon>
        <taxon>Gammaproteobacteria</taxon>
        <taxon>Alteromonadales</taxon>
        <taxon>Pseudoalteromonadaceae</taxon>
        <taxon>Pseudoalteromonas</taxon>
    </lineage>
</organism>
<dbReference type="SFLD" id="SFLDG01135">
    <property type="entry name" value="C1.5.6:_HAD__Beta-PGM__Phospha"/>
    <property type="match status" value="1"/>
</dbReference>
<dbReference type="InterPro" id="IPR036412">
    <property type="entry name" value="HAD-like_sf"/>
</dbReference>
<dbReference type="AlphaFoldDB" id="A0A0P7DNP1"/>
<evidence type="ECO:0000313" key="1">
    <source>
        <dbReference type="EMBL" id="KPM78484.1"/>
    </source>
</evidence>
<dbReference type="PANTHER" id="PTHR43434">
    <property type="entry name" value="PHOSPHOGLYCOLATE PHOSPHATASE"/>
    <property type="match status" value="1"/>
</dbReference>
<dbReference type="Pfam" id="PF13419">
    <property type="entry name" value="HAD_2"/>
    <property type="match status" value="1"/>
</dbReference>
<dbReference type="NCBIfam" id="TIGR01549">
    <property type="entry name" value="HAD-SF-IA-v1"/>
    <property type="match status" value="1"/>
</dbReference>
<accession>A0A0P7DNP1</accession>
<dbReference type="STRING" id="570156.AOG27_19700"/>
<dbReference type="PANTHER" id="PTHR43434:SF24">
    <property type="entry name" value="HYDROLASE-RELATED"/>
    <property type="match status" value="1"/>
</dbReference>
<evidence type="ECO:0000313" key="2">
    <source>
        <dbReference type="Proteomes" id="UP000050378"/>
    </source>
</evidence>
<dbReference type="Gene3D" id="3.40.50.1000">
    <property type="entry name" value="HAD superfamily/HAD-like"/>
    <property type="match status" value="1"/>
</dbReference>
<dbReference type="EMBL" id="LJTC01000017">
    <property type="protein sequence ID" value="KPM78484.1"/>
    <property type="molecule type" value="Genomic_DNA"/>
</dbReference>
<dbReference type="SUPFAM" id="SSF56784">
    <property type="entry name" value="HAD-like"/>
    <property type="match status" value="1"/>
</dbReference>
<comment type="caution">
    <text evidence="1">The sequence shown here is derived from an EMBL/GenBank/DDBJ whole genome shotgun (WGS) entry which is preliminary data.</text>
</comment>
<dbReference type="Proteomes" id="UP000050378">
    <property type="component" value="Unassembled WGS sequence"/>
</dbReference>
<dbReference type="InterPro" id="IPR050155">
    <property type="entry name" value="HAD-like_hydrolase_sf"/>
</dbReference>
<dbReference type="OrthoDB" id="9782449at2"/>
<dbReference type="GO" id="GO:0008967">
    <property type="term" value="F:phosphoglycolate phosphatase activity"/>
    <property type="evidence" value="ECO:0007669"/>
    <property type="project" value="TreeGrafter"/>
</dbReference>
<dbReference type="RefSeq" id="WP_054554709.1">
    <property type="nucleotide sequence ID" value="NZ_LJTC01000017.1"/>
</dbReference>
<keyword evidence="1" id="KW-0378">Hydrolase</keyword>
<dbReference type="SFLD" id="SFLDS00003">
    <property type="entry name" value="Haloacid_Dehalogenase"/>
    <property type="match status" value="1"/>
</dbReference>
<dbReference type="InterPro" id="IPR023198">
    <property type="entry name" value="PGP-like_dom2"/>
</dbReference>
<dbReference type="GO" id="GO:0005829">
    <property type="term" value="C:cytosol"/>
    <property type="evidence" value="ECO:0007669"/>
    <property type="project" value="TreeGrafter"/>
</dbReference>